<comment type="caution">
    <text evidence="2">The sequence shown here is derived from an EMBL/GenBank/DDBJ whole genome shotgun (WGS) entry which is preliminary data.</text>
</comment>
<evidence type="ECO:0000313" key="3">
    <source>
        <dbReference type="Proteomes" id="UP000612746"/>
    </source>
</evidence>
<organism evidence="2 3">
    <name type="scientific">Umbelopsis vinacea</name>
    <dbReference type="NCBI Taxonomy" id="44442"/>
    <lineage>
        <taxon>Eukaryota</taxon>
        <taxon>Fungi</taxon>
        <taxon>Fungi incertae sedis</taxon>
        <taxon>Mucoromycota</taxon>
        <taxon>Mucoromycotina</taxon>
        <taxon>Umbelopsidomycetes</taxon>
        <taxon>Umbelopsidales</taxon>
        <taxon>Umbelopsidaceae</taxon>
        <taxon>Umbelopsis</taxon>
    </lineage>
</organism>
<feature type="compositionally biased region" description="Pro residues" evidence="1">
    <location>
        <begin position="170"/>
        <end position="179"/>
    </location>
</feature>
<feature type="compositionally biased region" description="Polar residues" evidence="1">
    <location>
        <begin position="234"/>
        <end position="243"/>
    </location>
</feature>
<dbReference type="EMBL" id="JAEPRA010000001">
    <property type="protein sequence ID" value="KAG2189504.1"/>
    <property type="molecule type" value="Genomic_DNA"/>
</dbReference>
<sequence>MFRTKSTVNDPVITSSLDSGKASIVRRATEPTFSSPSTPQSVARGEDYFTMANHSSGTLNGTPGRMMQRENSQSSFGSGMASIRMSSDVASSQPNLSQEAFEVVDLQANSNGHAQYDFHKSLPEAPTETSQDVTVESMTAVLAAAVQMSTNPGKSLSSLSLGSASIVPSTTPPADPRPSPGISVRTSRLFSFSAKKPESSPALSESVSTPTSASSGASLDLSGATPPSRFTLFSRRSGNNVPTKENKITENEDENGMKELEYRGITVKEIKGTLKTMVIPDNVKNPMPESKIQRPGFARVIY</sequence>
<feature type="compositionally biased region" description="Low complexity" evidence="1">
    <location>
        <begin position="204"/>
        <end position="224"/>
    </location>
</feature>
<feature type="compositionally biased region" description="Basic and acidic residues" evidence="1">
    <location>
        <begin position="244"/>
        <end position="253"/>
    </location>
</feature>
<feature type="region of interest" description="Disordered" evidence="1">
    <location>
        <begin position="56"/>
        <end position="79"/>
    </location>
</feature>
<gene>
    <name evidence="2" type="ORF">INT44_004646</name>
</gene>
<evidence type="ECO:0000256" key="1">
    <source>
        <dbReference type="SAM" id="MobiDB-lite"/>
    </source>
</evidence>
<dbReference type="Proteomes" id="UP000612746">
    <property type="component" value="Unassembled WGS sequence"/>
</dbReference>
<name>A0A8H7USR2_9FUNG</name>
<reference evidence="2" key="1">
    <citation type="submission" date="2020-12" db="EMBL/GenBank/DDBJ databases">
        <title>Metabolic potential, ecology and presence of endohyphal bacteria is reflected in genomic diversity of Mucoromycotina.</title>
        <authorList>
            <person name="Muszewska A."/>
            <person name="Okrasinska A."/>
            <person name="Steczkiewicz K."/>
            <person name="Drgas O."/>
            <person name="Orlowska M."/>
            <person name="Perlinska-Lenart U."/>
            <person name="Aleksandrzak-Piekarczyk T."/>
            <person name="Szatraj K."/>
            <person name="Zielenkiewicz U."/>
            <person name="Pilsyk S."/>
            <person name="Malc E."/>
            <person name="Mieczkowski P."/>
            <person name="Kruszewska J.S."/>
            <person name="Biernat P."/>
            <person name="Pawlowska J."/>
        </authorList>
    </citation>
    <scope>NUCLEOTIDE SEQUENCE</scope>
    <source>
        <strain evidence="2">WA0000051536</strain>
    </source>
</reference>
<evidence type="ECO:0000313" key="2">
    <source>
        <dbReference type="EMBL" id="KAG2189504.1"/>
    </source>
</evidence>
<protein>
    <submittedName>
        <fullName evidence="2">Uncharacterized protein</fullName>
    </submittedName>
</protein>
<dbReference type="AlphaFoldDB" id="A0A8H7USR2"/>
<dbReference type="OrthoDB" id="2423722at2759"/>
<keyword evidence="3" id="KW-1185">Reference proteome</keyword>
<feature type="region of interest" description="Disordered" evidence="1">
    <location>
        <begin position="152"/>
        <end position="253"/>
    </location>
</feature>
<accession>A0A8H7USR2</accession>
<feature type="compositionally biased region" description="Low complexity" evidence="1">
    <location>
        <begin position="155"/>
        <end position="165"/>
    </location>
</feature>
<proteinExistence type="predicted"/>